<feature type="compositionally biased region" description="Low complexity" evidence="5">
    <location>
        <begin position="294"/>
        <end position="308"/>
    </location>
</feature>
<dbReference type="InterPro" id="IPR013882">
    <property type="entry name" value="Ctp1_C"/>
</dbReference>
<dbReference type="AlphaFoldDB" id="A0A369JCJ3"/>
<feature type="region of interest" description="Disordered" evidence="5">
    <location>
        <begin position="490"/>
        <end position="529"/>
    </location>
</feature>
<comment type="caution">
    <text evidence="7">The sequence shown here is derived from an EMBL/GenBank/DDBJ whole genome shotgun (WGS) entry which is preliminary data.</text>
</comment>
<evidence type="ECO:0000313" key="7">
    <source>
        <dbReference type="EMBL" id="RDB16596.1"/>
    </source>
</evidence>
<dbReference type="Pfam" id="PF08573">
    <property type="entry name" value="SAE2"/>
    <property type="match status" value="1"/>
</dbReference>
<evidence type="ECO:0000256" key="1">
    <source>
        <dbReference type="ARBA" id="ARBA00004123"/>
    </source>
</evidence>
<dbReference type="PANTHER" id="PTHR15107:SF0">
    <property type="entry name" value="DNA ENDONUCLEASE ACTIVATOR CTP1 C-TERMINAL DOMAIN-CONTAINING PROTEIN"/>
    <property type="match status" value="1"/>
</dbReference>
<name>A0A369JCJ3_HYPMA</name>
<keyword evidence="4" id="KW-0175">Coiled coil</keyword>
<feature type="coiled-coil region" evidence="4">
    <location>
        <begin position="111"/>
        <end position="166"/>
    </location>
</feature>
<organism evidence="7 8">
    <name type="scientific">Hypsizygus marmoreus</name>
    <name type="common">White beech mushroom</name>
    <name type="synonym">Agaricus marmoreus</name>
    <dbReference type="NCBI Taxonomy" id="39966"/>
    <lineage>
        <taxon>Eukaryota</taxon>
        <taxon>Fungi</taxon>
        <taxon>Dikarya</taxon>
        <taxon>Basidiomycota</taxon>
        <taxon>Agaricomycotina</taxon>
        <taxon>Agaricomycetes</taxon>
        <taxon>Agaricomycetidae</taxon>
        <taxon>Agaricales</taxon>
        <taxon>Tricholomatineae</taxon>
        <taxon>Lyophyllaceae</taxon>
        <taxon>Hypsizygus</taxon>
    </lineage>
</organism>
<evidence type="ECO:0000256" key="2">
    <source>
        <dbReference type="ARBA" id="ARBA00022763"/>
    </source>
</evidence>
<dbReference type="InterPro" id="IPR033316">
    <property type="entry name" value="RBBP8-like"/>
</dbReference>
<dbReference type="OrthoDB" id="5801062at2759"/>
<dbReference type="GO" id="GO:0005634">
    <property type="term" value="C:nucleus"/>
    <property type="evidence" value="ECO:0007669"/>
    <property type="project" value="UniProtKB-SubCell"/>
</dbReference>
<keyword evidence="3" id="KW-0539">Nucleus</keyword>
<evidence type="ECO:0000256" key="4">
    <source>
        <dbReference type="SAM" id="Coils"/>
    </source>
</evidence>
<dbReference type="GO" id="GO:0010792">
    <property type="term" value="P:DNA double-strand break processing involved in repair via single-strand annealing"/>
    <property type="evidence" value="ECO:0007669"/>
    <property type="project" value="TreeGrafter"/>
</dbReference>
<feature type="compositionally biased region" description="Basic and acidic residues" evidence="5">
    <location>
        <begin position="654"/>
        <end position="666"/>
    </location>
</feature>
<evidence type="ECO:0000313" key="8">
    <source>
        <dbReference type="Proteomes" id="UP000076154"/>
    </source>
</evidence>
<dbReference type="PANTHER" id="PTHR15107">
    <property type="entry name" value="RETINOBLASTOMA BINDING PROTEIN 8"/>
    <property type="match status" value="1"/>
</dbReference>
<feature type="region of interest" description="Disordered" evidence="5">
    <location>
        <begin position="352"/>
        <end position="451"/>
    </location>
</feature>
<evidence type="ECO:0000256" key="3">
    <source>
        <dbReference type="ARBA" id="ARBA00023242"/>
    </source>
</evidence>
<dbReference type="Proteomes" id="UP000076154">
    <property type="component" value="Unassembled WGS sequence"/>
</dbReference>
<feature type="compositionally biased region" description="Pro residues" evidence="5">
    <location>
        <begin position="442"/>
        <end position="451"/>
    </location>
</feature>
<dbReference type="InParanoid" id="A0A369JCJ3"/>
<feature type="compositionally biased region" description="Basic residues" evidence="5">
    <location>
        <begin position="667"/>
        <end position="680"/>
    </location>
</feature>
<accession>A0A369JCJ3</accession>
<dbReference type="GO" id="GO:0003684">
    <property type="term" value="F:damaged DNA binding"/>
    <property type="evidence" value="ECO:0007669"/>
    <property type="project" value="TreeGrafter"/>
</dbReference>
<sequence>MESVKAFSSSHLRERDKILQEKHQKELSILERKIERLRWSNNDTLKQLFEAQTRGKRLAQSLGFNDIYEAQVTVDTADRELPYKECLERVETLQVELSSEKAHYLTSLDQMKLLEEENERLKVTLAALEKAQAESKTKVAKHKSTSERLAQEVTQLQARYDSLADVKERAAARYKLDYAKWRKFKDWMFTEEEEHAKDRNETGISDEDRRKKDIASLMRKKKMMMEIGLDLRQFEGEEGESVKIASPYPPPPPLGGITNLECDKENQATPMPVQKKRRLLETPFLSSPLPPSPTAVASPNISIPPSSNATIRARTIPLRNHLLKSTVNSVAPSSSPSPFLDKSTNTRQPLIFQPIVQRSPQVKHEARSSPPMIDVPRATKRQHPDTNGSAASSDTEDESQAISQFHAPAGPFKVPTSPVTSPVAMDSSQTEPESQSQIIFPDPTPCPSRPFPKVPAYPLLHARPALRNVSRRDDSNVVSRDVDTFRPLKMRRLSGENRPLSPPDLTTPKSAASGEESSHSWKGKGKAIEPPFLTPLNESGLIRQKHLEDYSAFKGRGRYGKDVVVSKNSINAQYVIDPAKNGGLDFQYDEVVRNKEERKRMDAGDCECCRDYYEAVGPLPSRLKAPLWRSPPATPVKPCAQHQHHLTASGSRSVQRDDSHQSEIRSHKQAISRHRHRWARAKTPPGYWNIGFPDTQEAEDINEQAREMHRRKQAEVEASAKRDDGKYKMRG</sequence>
<dbReference type="EMBL" id="LUEZ02000124">
    <property type="protein sequence ID" value="RDB16596.1"/>
    <property type="molecule type" value="Genomic_DNA"/>
</dbReference>
<feature type="region of interest" description="Disordered" evidence="5">
    <location>
        <begin position="635"/>
        <end position="731"/>
    </location>
</feature>
<reference evidence="7" key="1">
    <citation type="submission" date="2018-04" db="EMBL/GenBank/DDBJ databases">
        <title>Whole genome sequencing of Hypsizygus marmoreus.</title>
        <authorList>
            <person name="Choi I.-G."/>
            <person name="Min B."/>
            <person name="Kim J.-G."/>
            <person name="Kim S."/>
            <person name="Oh Y.-L."/>
            <person name="Kong W.-S."/>
            <person name="Park H."/>
            <person name="Jeong J."/>
            <person name="Song E.-S."/>
        </authorList>
    </citation>
    <scope>NUCLEOTIDE SEQUENCE [LARGE SCALE GENOMIC DNA]</scope>
    <source>
        <strain evidence="7">51987-8</strain>
    </source>
</reference>
<protein>
    <recommendedName>
        <fullName evidence="6">DNA endonuclease activator Ctp1 C-terminal domain-containing protein</fullName>
    </recommendedName>
</protein>
<gene>
    <name evidence="7" type="ORF">Hypma_002805</name>
</gene>
<feature type="compositionally biased region" description="Polar residues" evidence="5">
    <location>
        <begin position="426"/>
        <end position="438"/>
    </location>
</feature>
<dbReference type="STRING" id="39966.A0A369JCJ3"/>
<comment type="subcellular location">
    <subcellularLocation>
        <location evidence="1">Nucleus</location>
    </subcellularLocation>
</comment>
<feature type="compositionally biased region" description="Basic and acidic residues" evidence="5">
    <location>
        <begin position="703"/>
        <end position="731"/>
    </location>
</feature>
<keyword evidence="2" id="KW-0227">DNA damage</keyword>
<feature type="domain" description="DNA endonuclease activator Ctp1 C-terminal" evidence="6">
    <location>
        <begin position="587"/>
        <end position="697"/>
    </location>
</feature>
<proteinExistence type="predicted"/>
<evidence type="ECO:0000259" key="6">
    <source>
        <dbReference type="Pfam" id="PF08573"/>
    </source>
</evidence>
<keyword evidence="8" id="KW-1185">Reference proteome</keyword>
<evidence type="ECO:0000256" key="5">
    <source>
        <dbReference type="SAM" id="MobiDB-lite"/>
    </source>
</evidence>
<feature type="region of interest" description="Disordered" evidence="5">
    <location>
        <begin position="284"/>
        <end position="308"/>
    </location>
</feature>